<dbReference type="AlphaFoldDB" id="A0A512DCM1"/>
<reference evidence="2 3" key="1">
    <citation type="submission" date="2019-07" db="EMBL/GenBank/DDBJ databases">
        <title>Whole genome shotgun sequence of Cellulomonas aerilata NBRC 106308.</title>
        <authorList>
            <person name="Hosoyama A."/>
            <person name="Uohara A."/>
            <person name="Ohji S."/>
            <person name="Ichikawa N."/>
        </authorList>
    </citation>
    <scope>NUCLEOTIDE SEQUENCE [LARGE SCALE GENOMIC DNA]</scope>
    <source>
        <strain evidence="2 3">NBRC 106308</strain>
    </source>
</reference>
<feature type="transmembrane region" description="Helical" evidence="1">
    <location>
        <begin position="292"/>
        <end position="311"/>
    </location>
</feature>
<protein>
    <submittedName>
        <fullName evidence="2">Uncharacterized protein</fullName>
    </submittedName>
</protein>
<evidence type="ECO:0000256" key="1">
    <source>
        <dbReference type="SAM" id="Phobius"/>
    </source>
</evidence>
<dbReference type="Proteomes" id="UP000321181">
    <property type="component" value="Unassembled WGS sequence"/>
</dbReference>
<feature type="transmembrane region" description="Helical" evidence="1">
    <location>
        <begin position="80"/>
        <end position="98"/>
    </location>
</feature>
<keyword evidence="3" id="KW-1185">Reference proteome</keyword>
<feature type="transmembrane region" description="Helical" evidence="1">
    <location>
        <begin position="44"/>
        <end position="65"/>
    </location>
</feature>
<feature type="transmembrane region" description="Helical" evidence="1">
    <location>
        <begin position="228"/>
        <end position="248"/>
    </location>
</feature>
<keyword evidence="1" id="KW-0472">Membrane</keyword>
<feature type="transmembrane region" description="Helical" evidence="1">
    <location>
        <begin position="178"/>
        <end position="197"/>
    </location>
</feature>
<accession>A0A512DCM1</accession>
<comment type="caution">
    <text evidence="2">The sequence shown here is derived from an EMBL/GenBank/DDBJ whole genome shotgun (WGS) entry which is preliminary data.</text>
</comment>
<feature type="transmembrane region" description="Helical" evidence="1">
    <location>
        <begin position="105"/>
        <end position="125"/>
    </location>
</feature>
<dbReference type="EMBL" id="BJYY01000013">
    <property type="protein sequence ID" value="GEO34228.1"/>
    <property type="molecule type" value="Genomic_DNA"/>
</dbReference>
<proteinExistence type="predicted"/>
<keyword evidence="1" id="KW-0812">Transmembrane</keyword>
<feature type="transmembrane region" description="Helical" evidence="1">
    <location>
        <begin position="145"/>
        <end position="171"/>
    </location>
</feature>
<feature type="transmembrane region" description="Helical" evidence="1">
    <location>
        <begin position="260"/>
        <end position="280"/>
    </location>
</feature>
<sequence length="331" mass="33481">MPAGPAVPHGPAATAVVTAAASRVLAQVRGALADAGPRHPYQRAMYVVAALLMASGVAHVGVWAVDGGAWEGAVSWRKPILFGVSFSLFALAVGWVQGVLPRSRAWGWTTTALIAGGGVAEVALITAQRWRGTASHFNLATPVDAVVFALMGVTIAVFGVGIVLLTVWAAWRLRRPAPTVLAVLVGLGLVLVASALGQDLITRGLAYVDAHDAVPPAVVFGVAGSGKLAHAVALHGIQVLGALALLLGRSGLTPVARTRAMLAASAGYVALTGLVVAQAYAGRSMLDVSAGLAAGLGLATLAVVVPFGYAVRDAVRGIRPAAPHGAVDGRR</sequence>
<feature type="transmembrane region" description="Helical" evidence="1">
    <location>
        <begin position="12"/>
        <end position="32"/>
    </location>
</feature>
<evidence type="ECO:0000313" key="3">
    <source>
        <dbReference type="Proteomes" id="UP000321181"/>
    </source>
</evidence>
<gene>
    <name evidence="2" type="ORF">CAE01nite_19530</name>
</gene>
<keyword evidence="1" id="KW-1133">Transmembrane helix</keyword>
<name>A0A512DCM1_9CELL</name>
<organism evidence="2 3">
    <name type="scientific">Cellulomonas aerilata</name>
    <dbReference type="NCBI Taxonomy" id="515326"/>
    <lineage>
        <taxon>Bacteria</taxon>
        <taxon>Bacillati</taxon>
        <taxon>Actinomycetota</taxon>
        <taxon>Actinomycetes</taxon>
        <taxon>Micrococcales</taxon>
        <taxon>Cellulomonadaceae</taxon>
        <taxon>Cellulomonas</taxon>
    </lineage>
</organism>
<evidence type="ECO:0000313" key="2">
    <source>
        <dbReference type="EMBL" id="GEO34228.1"/>
    </source>
</evidence>